<organism evidence="4">
    <name type="scientific">Caenorhabditis remanei</name>
    <name type="common">Caenorhabditis vulgaris</name>
    <dbReference type="NCBI Taxonomy" id="31234"/>
    <lineage>
        <taxon>Eukaryota</taxon>
        <taxon>Metazoa</taxon>
        <taxon>Ecdysozoa</taxon>
        <taxon>Nematoda</taxon>
        <taxon>Chromadorea</taxon>
        <taxon>Rhabditida</taxon>
        <taxon>Rhabditina</taxon>
        <taxon>Rhabditomorpha</taxon>
        <taxon>Rhabditoidea</taxon>
        <taxon>Rhabditidae</taxon>
        <taxon>Peloderinae</taxon>
        <taxon>Caenorhabditis</taxon>
    </lineage>
</organism>
<reference evidence="3" key="1">
    <citation type="submission" date="2007-07" db="EMBL/GenBank/DDBJ databases">
        <title>PCAP assembly of the Caenorhabditis remanei genome.</title>
        <authorList>
            <consortium name="The Caenorhabditis remanei Sequencing Consortium"/>
            <person name="Wilson R.K."/>
        </authorList>
    </citation>
    <scope>NUCLEOTIDE SEQUENCE [LARGE SCALE GENOMIC DNA]</scope>
    <source>
        <strain evidence="3">PB4641</strain>
    </source>
</reference>
<dbReference type="HOGENOM" id="CLU_128934_1_0_1"/>
<name>E3LKQ4_CAERE</name>
<keyword evidence="2" id="KW-0472">Membrane</keyword>
<evidence type="ECO:0000256" key="1">
    <source>
        <dbReference type="SAM" id="MobiDB-lite"/>
    </source>
</evidence>
<dbReference type="OrthoDB" id="5855448at2759"/>
<evidence type="ECO:0000313" key="3">
    <source>
        <dbReference type="EMBL" id="EFP00254.1"/>
    </source>
</evidence>
<keyword evidence="4" id="KW-1185">Reference proteome</keyword>
<proteinExistence type="predicted"/>
<feature type="transmembrane region" description="Helical" evidence="2">
    <location>
        <begin position="6"/>
        <end position="26"/>
    </location>
</feature>
<dbReference type="EMBL" id="DS268410">
    <property type="protein sequence ID" value="EFP00254.1"/>
    <property type="molecule type" value="Genomic_DNA"/>
</dbReference>
<feature type="compositionally biased region" description="Polar residues" evidence="1">
    <location>
        <begin position="178"/>
        <end position="188"/>
    </location>
</feature>
<dbReference type="OMA" id="CVRMAPK"/>
<evidence type="ECO:0000256" key="2">
    <source>
        <dbReference type="SAM" id="Phobius"/>
    </source>
</evidence>
<protein>
    <submittedName>
        <fullName evidence="3">Uncharacterized protein</fullName>
    </submittedName>
</protein>
<feature type="region of interest" description="Disordered" evidence="1">
    <location>
        <begin position="126"/>
        <end position="188"/>
    </location>
</feature>
<keyword evidence="2" id="KW-0812">Transmembrane</keyword>
<evidence type="ECO:0000313" key="4">
    <source>
        <dbReference type="Proteomes" id="UP000008281"/>
    </source>
</evidence>
<accession>E3LKQ4</accession>
<sequence>MYDILIIELLHWLLFLSLPISIVFLCSSNDRDREQLHLERRQVYLKMVPDFSIVAFPFQALRDRQREAAISGRSVRSVIETEIEPETNQCPRLSCVRMAPKLKTHSGVNTAEVYERLNQNDNLVQKMDKEKPPSVEIPPQQPKPMEKPQNGSKESSEDFLDERDKLSAEGAKSAEGANGTNIAPSSNP</sequence>
<dbReference type="eggNOG" id="ENOG502THX7">
    <property type="taxonomic scope" value="Eukaryota"/>
</dbReference>
<gene>
    <name evidence="3" type="ORF">CRE_18827</name>
</gene>
<dbReference type="AlphaFoldDB" id="E3LKQ4"/>
<dbReference type="InParanoid" id="E3LKQ4"/>
<dbReference type="FunCoup" id="E3LKQ4">
    <property type="interactions" value="1857"/>
</dbReference>
<keyword evidence="2" id="KW-1133">Transmembrane helix</keyword>
<dbReference type="Proteomes" id="UP000008281">
    <property type="component" value="Unassembled WGS sequence"/>
</dbReference>
<dbReference type="STRING" id="31234.E3LKQ4"/>